<dbReference type="SUPFAM" id="SSF53800">
    <property type="entry name" value="Chelatase"/>
    <property type="match status" value="1"/>
</dbReference>
<dbReference type="eggNOG" id="COG2138">
    <property type="taxonomic scope" value="Bacteria"/>
</dbReference>
<evidence type="ECO:0000256" key="1">
    <source>
        <dbReference type="SAM" id="MobiDB-lite"/>
    </source>
</evidence>
<evidence type="ECO:0000313" key="3">
    <source>
        <dbReference type="Proteomes" id="UP000014809"/>
    </source>
</evidence>
<protein>
    <recommendedName>
        <fullName evidence="4">Cobalamin biosynthesis protein CbiX</fullName>
    </recommendedName>
</protein>
<keyword evidence="3" id="KW-1185">Reference proteome</keyword>
<gene>
    <name evidence="2" type="ORF">A606_10980</name>
</gene>
<dbReference type="STRING" id="1200352.A606_10980"/>
<evidence type="ECO:0008006" key="4">
    <source>
        <dbReference type="Google" id="ProtNLM"/>
    </source>
</evidence>
<dbReference type="HOGENOM" id="CLU_074823_0_0_11"/>
<dbReference type="KEGG" id="cter:A606_10980"/>
<feature type="region of interest" description="Disordered" evidence="1">
    <location>
        <begin position="224"/>
        <end position="269"/>
    </location>
</feature>
<dbReference type="Proteomes" id="UP000014809">
    <property type="component" value="Chromosome"/>
</dbReference>
<evidence type="ECO:0000313" key="2">
    <source>
        <dbReference type="EMBL" id="AGP31835.1"/>
    </source>
</evidence>
<dbReference type="AlphaFoldDB" id="S4XJA7"/>
<name>S4XJA7_9CORY</name>
<dbReference type="EMBL" id="CP003696">
    <property type="protein sequence ID" value="AGP31835.1"/>
    <property type="molecule type" value="Genomic_DNA"/>
</dbReference>
<sequence length="269" mass="28702">MSVTVLYAGAEASTPGALAAVTGTPVVTGPRGLAPYLDQATGADAPLIVLPSGTDRDLTSVTQAAQTLQWAQRSGAQVVLGPSLIDATRAIAEMRRHLRDARGKDAVLFLARTVDPFADAELLRRVRLARQFSEDLEVEVAFEGSWPTPEQARERLRRLGASTVVEIRADLAVGEDIGTAVPLFRASALTTAVERASHTALHLLRDHHDDGIAAGLLADHATGFAHSHGDADHHHGHGHPHAHGQGHEHGHGHGHPHDHSHDHPHSHHH</sequence>
<proteinExistence type="predicted"/>
<dbReference type="RefSeq" id="WP_020442184.1">
    <property type="nucleotide sequence ID" value="NC_021663.1"/>
</dbReference>
<feature type="compositionally biased region" description="Basic residues" evidence="1">
    <location>
        <begin position="234"/>
        <end position="244"/>
    </location>
</feature>
<organism evidence="2 3">
    <name type="scientific">Corynebacterium terpenotabidum Y-11</name>
    <dbReference type="NCBI Taxonomy" id="1200352"/>
    <lineage>
        <taxon>Bacteria</taxon>
        <taxon>Bacillati</taxon>
        <taxon>Actinomycetota</taxon>
        <taxon>Actinomycetes</taxon>
        <taxon>Mycobacteriales</taxon>
        <taxon>Corynebacteriaceae</taxon>
        <taxon>Corynebacterium</taxon>
    </lineage>
</organism>
<dbReference type="PATRIC" id="fig|1200352.3.peg.2247"/>
<accession>S4XJA7</accession>
<reference evidence="2 3" key="1">
    <citation type="submission" date="2012-06" db="EMBL/GenBank/DDBJ databases">
        <title>Complete genome sequence of Corynebacterium terpenotabidum Y-11 (=DSM 44721).</title>
        <authorList>
            <person name="Ruckert C."/>
            <person name="Albersmeier A."/>
            <person name="Al-Dilaimi A."/>
            <person name="Szczepanowski R."/>
            <person name="Kalinowski J."/>
        </authorList>
    </citation>
    <scope>NUCLEOTIDE SEQUENCE [LARGE SCALE GENOMIC DNA]</scope>
    <source>
        <strain evidence="2 3">Y-11</strain>
    </source>
</reference>
<feature type="compositionally biased region" description="Basic and acidic residues" evidence="1">
    <location>
        <begin position="245"/>
        <end position="263"/>
    </location>
</feature>